<feature type="compositionally biased region" description="Polar residues" evidence="1">
    <location>
        <begin position="163"/>
        <end position="173"/>
    </location>
</feature>
<proteinExistence type="predicted"/>
<comment type="caution">
    <text evidence="2">The sequence shown here is derived from an EMBL/GenBank/DDBJ whole genome shotgun (WGS) entry which is preliminary data.</text>
</comment>
<feature type="compositionally biased region" description="Low complexity" evidence="1">
    <location>
        <begin position="148"/>
        <end position="158"/>
    </location>
</feature>
<organism evidence="2 3">
    <name type="scientific">Pisum sativum</name>
    <name type="common">Garden pea</name>
    <name type="synonym">Lathyrus oleraceus</name>
    <dbReference type="NCBI Taxonomy" id="3888"/>
    <lineage>
        <taxon>Eukaryota</taxon>
        <taxon>Viridiplantae</taxon>
        <taxon>Streptophyta</taxon>
        <taxon>Embryophyta</taxon>
        <taxon>Tracheophyta</taxon>
        <taxon>Spermatophyta</taxon>
        <taxon>Magnoliopsida</taxon>
        <taxon>eudicotyledons</taxon>
        <taxon>Gunneridae</taxon>
        <taxon>Pentapetalae</taxon>
        <taxon>rosids</taxon>
        <taxon>fabids</taxon>
        <taxon>Fabales</taxon>
        <taxon>Fabaceae</taxon>
        <taxon>Papilionoideae</taxon>
        <taxon>50 kb inversion clade</taxon>
        <taxon>NPAAA clade</taxon>
        <taxon>Hologalegina</taxon>
        <taxon>IRL clade</taxon>
        <taxon>Fabeae</taxon>
        <taxon>Lathyrus</taxon>
    </lineage>
</organism>
<dbReference type="EMBL" id="JAMSHJ010000004">
    <property type="protein sequence ID" value="KAI5419720.1"/>
    <property type="molecule type" value="Genomic_DNA"/>
</dbReference>
<reference evidence="2 3" key="1">
    <citation type="journal article" date="2022" name="Nat. Genet.">
        <title>Improved pea reference genome and pan-genome highlight genomic features and evolutionary characteristics.</title>
        <authorList>
            <person name="Yang T."/>
            <person name="Liu R."/>
            <person name="Luo Y."/>
            <person name="Hu S."/>
            <person name="Wang D."/>
            <person name="Wang C."/>
            <person name="Pandey M.K."/>
            <person name="Ge S."/>
            <person name="Xu Q."/>
            <person name="Li N."/>
            <person name="Li G."/>
            <person name="Huang Y."/>
            <person name="Saxena R.K."/>
            <person name="Ji Y."/>
            <person name="Li M."/>
            <person name="Yan X."/>
            <person name="He Y."/>
            <person name="Liu Y."/>
            <person name="Wang X."/>
            <person name="Xiang C."/>
            <person name="Varshney R.K."/>
            <person name="Ding H."/>
            <person name="Gao S."/>
            <person name="Zong X."/>
        </authorList>
    </citation>
    <scope>NUCLEOTIDE SEQUENCE [LARGE SCALE GENOMIC DNA]</scope>
    <source>
        <strain evidence="2 3">cv. Zhongwan 6</strain>
    </source>
</reference>
<accession>A0A9D5AV36</accession>
<dbReference type="Proteomes" id="UP001058974">
    <property type="component" value="Chromosome 4"/>
</dbReference>
<dbReference type="Gramene" id="PSAT_LOCUS16588_t1">
    <property type="protein sequence ID" value="CAL5197019.1"/>
    <property type="gene ID" value="PSAT_LOCUS16588"/>
</dbReference>
<evidence type="ECO:0000313" key="3">
    <source>
        <dbReference type="Proteomes" id="UP001058974"/>
    </source>
</evidence>
<feature type="region of interest" description="Disordered" evidence="1">
    <location>
        <begin position="148"/>
        <end position="173"/>
    </location>
</feature>
<gene>
    <name evidence="2" type="ORF">KIW84_043764</name>
</gene>
<dbReference type="PANTHER" id="PTHR33413">
    <property type="entry name" value="EXPRESSED PROTEIN"/>
    <property type="match status" value="1"/>
</dbReference>
<dbReference type="Gramene" id="Psat04G0376400-T1">
    <property type="protein sequence ID" value="KAI5419720.1"/>
    <property type="gene ID" value="KIW84_043764"/>
</dbReference>
<dbReference type="PANTHER" id="PTHR33413:SF4">
    <property type="entry name" value="D-RIBOSE-BINDING PERIPLASMIC PROTEIN"/>
    <property type="match status" value="1"/>
</dbReference>
<dbReference type="Gramene" id="Psat4g125560.1">
    <property type="protein sequence ID" value="Psat4g125560.1.cds"/>
    <property type="gene ID" value="Psat4g125560"/>
</dbReference>
<dbReference type="InterPro" id="IPR025322">
    <property type="entry name" value="PADRE_dom"/>
</dbReference>
<evidence type="ECO:0000313" key="2">
    <source>
        <dbReference type="EMBL" id="KAI5419720.1"/>
    </source>
</evidence>
<dbReference type="Pfam" id="PF14009">
    <property type="entry name" value="PADRE"/>
    <property type="match status" value="1"/>
</dbReference>
<evidence type="ECO:0000256" key="1">
    <source>
        <dbReference type="SAM" id="MobiDB-lite"/>
    </source>
</evidence>
<name>A0A9D5AV36_PEA</name>
<feature type="region of interest" description="Disordered" evidence="1">
    <location>
        <begin position="103"/>
        <end position="123"/>
    </location>
</feature>
<dbReference type="OrthoDB" id="747498at2759"/>
<keyword evidence="3" id="KW-1185">Reference proteome</keyword>
<protein>
    <recommendedName>
        <fullName evidence="4">DUF4228 domain-containing protein</fullName>
    </recommendedName>
</protein>
<dbReference type="AlphaFoldDB" id="A0A9D5AV36"/>
<evidence type="ECO:0008006" key="4">
    <source>
        <dbReference type="Google" id="ProtNLM"/>
    </source>
</evidence>
<sequence>MGNCQTVDAAALVIQHPSGKIERLYWSVSASYVMKANPGHYVSLIMPLPQGENSSNNEEKKKPVLFTRVKLLKPDDTLTLGHAYRLITTQEVEKVLKAKKRRTHGKTEEGEEMVELEKESSACESQGMLNTGKMYQAMRADRQRLKVAAPVNPAAPRPKSWRPSLQSISEFSI</sequence>